<evidence type="ECO:0000256" key="5">
    <source>
        <dbReference type="ARBA" id="ARBA00022692"/>
    </source>
</evidence>
<dbReference type="STRING" id="178901.AmDm5_2842"/>
<dbReference type="Pfam" id="PF00593">
    <property type="entry name" value="TonB_dep_Rec_b-barrel"/>
    <property type="match status" value="1"/>
</dbReference>
<comment type="subcellular location">
    <subcellularLocation>
        <location evidence="1 11">Cell outer membrane</location>
        <topology evidence="1 11">Multi-pass membrane protein</topology>
    </subcellularLocation>
</comment>
<accession>A0A177G4A2</accession>
<evidence type="ECO:0000313" key="17">
    <source>
        <dbReference type="EMBL" id="OAG75188.1"/>
    </source>
</evidence>
<name>A0A177G4A2_9PROT</name>
<reference evidence="17 18" key="1">
    <citation type="submission" date="2016-03" db="EMBL/GenBank/DDBJ databases">
        <title>Draft genome sequence of Acetobacter malorum CECT 7742, a strain isolated from strawberry vinegar.</title>
        <authorList>
            <person name="Sainz F."/>
            <person name="Mas A."/>
            <person name="Torija M.J."/>
        </authorList>
    </citation>
    <scope>NUCLEOTIDE SEQUENCE [LARGE SCALE GENOMIC DNA]</scope>
    <source>
        <strain evidence="17 18">CECT 7742</strain>
    </source>
</reference>
<dbReference type="GO" id="GO:0006826">
    <property type="term" value="P:iron ion transport"/>
    <property type="evidence" value="ECO:0007669"/>
    <property type="project" value="UniProtKB-KW"/>
</dbReference>
<evidence type="ECO:0000256" key="6">
    <source>
        <dbReference type="ARBA" id="ARBA00023004"/>
    </source>
</evidence>
<dbReference type="Proteomes" id="UP000077349">
    <property type="component" value="Unassembled WGS sequence"/>
</dbReference>
<dbReference type="EMBL" id="LVHD01000103">
    <property type="protein sequence ID" value="OAG75188.1"/>
    <property type="molecule type" value="Genomic_DNA"/>
</dbReference>
<proteinExistence type="inferred from homology"/>
<protein>
    <submittedName>
        <fullName evidence="17">TonB-dependent receptor</fullName>
    </submittedName>
</protein>
<evidence type="ECO:0000256" key="13">
    <source>
        <dbReference type="SAM" id="MobiDB-lite"/>
    </source>
</evidence>
<keyword evidence="3 11" id="KW-1134">Transmembrane beta strand</keyword>
<dbReference type="PANTHER" id="PTHR32552:SF81">
    <property type="entry name" value="TONB-DEPENDENT OUTER MEMBRANE RECEPTOR"/>
    <property type="match status" value="1"/>
</dbReference>
<organism evidence="17 18">
    <name type="scientific">Acetobacter malorum</name>
    <dbReference type="NCBI Taxonomy" id="178901"/>
    <lineage>
        <taxon>Bacteria</taxon>
        <taxon>Pseudomonadati</taxon>
        <taxon>Pseudomonadota</taxon>
        <taxon>Alphaproteobacteria</taxon>
        <taxon>Acetobacterales</taxon>
        <taxon>Acetobacteraceae</taxon>
        <taxon>Acetobacter</taxon>
    </lineage>
</organism>
<dbReference type="PROSITE" id="PS52016">
    <property type="entry name" value="TONB_DEPENDENT_REC_3"/>
    <property type="match status" value="1"/>
</dbReference>
<evidence type="ECO:0000256" key="2">
    <source>
        <dbReference type="ARBA" id="ARBA00022448"/>
    </source>
</evidence>
<keyword evidence="5 11" id="KW-0812">Transmembrane</keyword>
<comment type="caution">
    <text evidence="17">The sequence shown here is derived from an EMBL/GenBank/DDBJ whole genome shotgun (WGS) entry which is preliminary data.</text>
</comment>
<evidence type="ECO:0000256" key="9">
    <source>
        <dbReference type="ARBA" id="ARBA00023136"/>
    </source>
</evidence>
<dbReference type="PATRIC" id="fig|178901.16.peg.3913"/>
<feature type="compositionally biased region" description="Polar residues" evidence="13">
    <location>
        <begin position="48"/>
        <end position="58"/>
    </location>
</feature>
<feature type="compositionally biased region" description="Low complexity" evidence="13">
    <location>
        <begin position="59"/>
        <end position="70"/>
    </location>
</feature>
<feature type="chain" id="PRO_5008061587" evidence="14">
    <location>
        <begin position="43"/>
        <end position="777"/>
    </location>
</feature>
<evidence type="ECO:0000256" key="11">
    <source>
        <dbReference type="PROSITE-ProRule" id="PRU01360"/>
    </source>
</evidence>
<keyword evidence="8 12" id="KW-0798">TonB box</keyword>
<keyword evidence="10 11" id="KW-0998">Cell outer membrane</keyword>
<sequence>MTHRFPITIQGTFIKARQNPIRHKLALTAFLLGTTSVFPALAAKADSSALNHRSSSTQSRVASKVSSASRPKMRGPRKSTAAEDIQVVQTRTAHYHSQPGTVNVMSGQELRELHVESPKEIAAYTPGVTAVNATSGSSPIFSIRGVGLDDYVGTNMGGIGIYLDGVFAPYPALYNGQMLDIENVVVSKGPQGFDMGRSTTGGSVNITSVKPSDKFGGYAEWGYSSYNTNTGKFAINVPITDKISNRTAFSYTKGDGWQHDLNTNKRYGAQDLLAIRNLTKFQIDDKTSALLNIHYTRDRGTPMSPQNTQGDAVNGFPDGTIGVSSNAYYNRVNVGQDRVSRNENGGGASLSFERIFDFGVFTSQTAIDLYRRNLYDNYDGESVQVSDYHWNDTYLAQSHDMHLRTNISKIFHLTVGIYESYDKIDGDYTSSRGFLFGVPEENMSNHFSQQNLSTGVYVNTVTNITHNLDFIASGRFSYDERGFHGGTRDDNGAATGIPGSQLSYLNTSHNYERFTGRVGLRYMVVPGTYLYGTISNGYKAGTYFAAPVSAPQALDYVRPENLIAYEIGIKSSLFKNKLALEGSLFDYEYHNRQTLFVAEMPGNITSLSLGTISRARTKGGELSSTIHDLIPNLDLRGAFAYLDAQATTAVNNIGGLPLLSNVDAHSALPFAPRFSWSAVARYGVNINRYRVTLQASYTWKDNMLVALGDPNGQTNKIGSMGLRMELAPKSSKWTAAVYVDNMLDKHGNVYSFTGSDNSRAQYLQTPRWVGVDLHYNF</sequence>
<keyword evidence="7" id="KW-0406">Ion transport</keyword>
<evidence type="ECO:0000256" key="7">
    <source>
        <dbReference type="ARBA" id="ARBA00023065"/>
    </source>
</evidence>
<dbReference type="SUPFAM" id="SSF56935">
    <property type="entry name" value="Porins"/>
    <property type="match status" value="1"/>
</dbReference>
<evidence type="ECO:0000256" key="3">
    <source>
        <dbReference type="ARBA" id="ARBA00022452"/>
    </source>
</evidence>
<gene>
    <name evidence="17" type="ORF">Amal_03640</name>
</gene>
<evidence type="ECO:0000259" key="16">
    <source>
        <dbReference type="Pfam" id="PF07715"/>
    </source>
</evidence>
<comment type="similarity">
    <text evidence="11 12">Belongs to the TonB-dependent receptor family.</text>
</comment>
<dbReference type="InterPro" id="IPR000531">
    <property type="entry name" value="Beta-barrel_TonB"/>
</dbReference>
<feature type="domain" description="TonB-dependent receptor-like beta-barrel" evidence="15">
    <location>
        <begin position="306"/>
        <end position="741"/>
    </location>
</feature>
<evidence type="ECO:0000256" key="4">
    <source>
        <dbReference type="ARBA" id="ARBA00022496"/>
    </source>
</evidence>
<keyword evidence="6" id="KW-0408">Iron</keyword>
<keyword evidence="17" id="KW-0675">Receptor</keyword>
<dbReference type="InterPro" id="IPR012910">
    <property type="entry name" value="Plug_dom"/>
</dbReference>
<dbReference type="InterPro" id="IPR036942">
    <property type="entry name" value="Beta-barrel_TonB_sf"/>
</dbReference>
<feature type="signal peptide" evidence="14">
    <location>
        <begin position="1"/>
        <end position="42"/>
    </location>
</feature>
<dbReference type="PANTHER" id="PTHR32552">
    <property type="entry name" value="FERRICHROME IRON RECEPTOR-RELATED"/>
    <property type="match status" value="1"/>
</dbReference>
<feature type="domain" description="TonB-dependent receptor plug" evidence="16">
    <location>
        <begin position="97"/>
        <end position="202"/>
    </location>
</feature>
<evidence type="ECO:0000259" key="15">
    <source>
        <dbReference type="Pfam" id="PF00593"/>
    </source>
</evidence>
<evidence type="ECO:0000313" key="18">
    <source>
        <dbReference type="Proteomes" id="UP000077349"/>
    </source>
</evidence>
<dbReference type="GO" id="GO:0009279">
    <property type="term" value="C:cell outer membrane"/>
    <property type="evidence" value="ECO:0007669"/>
    <property type="project" value="UniProtKB-SubCell"/>
</dbReference>
<keyword evidence="4" id="KW-0410">Iron transport</keyword>
<dbReference type="AlphaFoldDB" id="A0A177G4A2"/>
<evidence type="ECO:0000256" key="1">
    <source>
        <dbReference type="ARBA" id="ARBA00004571"/>
    </source>
</evidence>
<keyword evidence="9 11" id="KW-0472">Membrane</keyword>
<evidence type="ECO:0000256" key="10">
    <source>
        <dbReference type="ARBA" id="ARBA00023237"/>
    </source>
</evidence>
<dbReference type="Pfam" id="PF07715">
    <property type="entry name" value="Plug"/>
    <property type="match status" value="1"/>
</dbReference>
<evidence type="ECO:0000256" key="14">
    <source>
        <dbReference type="SAM" id="SignalP"/>
    </source>
</evidence>
<keyword evidence="14" id="KW-0732">Signal</keyword>
<dbReference type="InterPro" id="IPR039426">
    <property type="entry name" value="TonB-dep_rcpt-like"/>
</dbReference>
<keyword evidence="2 11" id="KW-0813">Transport</keyword>
<evidence type="ECO:0000256" key="8">
    <source>
        <dbReference type="ARBA" id="ARBA00023077"/>
    </source>
</evidence>
<dbReference type="Gene3D" id="2.40.170.20">
    <property type="entry name" value="TonB-dependent receptor, beta-barrel domain"/>
    <property type="match status" value="1"/>
</dbReference>
<evidence type="ECO:0000256" key="12">
    <source>
        <dbReference type="RuleBase" id="RU003357"/>
    </source>
</evidence>
<feature type="region of interest" description="Disordered" evidence="13">
    <location>
        <begin position="48"/>
        <end position="84"/>
    </location>
</feature>